<dbReference type="GO" id="GO:0016740">
    <property type="term" value="F:transferase activity"/>
    <property type="evidence" value="ECO:0007669"/>
    <property type="project" value="InterPro"/>
</dbReference>
<reference evidence="3" key="1">
    <citation type="submission" date="2021-02" db="EMBL/GenBank/DDBJ databases">
        <authorList>
            <person name="Dougan E. K."/>
            <person name="Rhodes N."/>
            <person name="Thang M."/>
            <person name="Chan C."/>
        </authorList>
    </citation>
    <scope>NUCLEOTIDE SEQUENCE</scope>
</reference>
<dbReference type="SMART" id="SM00827">
    <property type="entry name" value="PKS_AT"/>
    <property type="match status" value="1"/>
</dbReference>
<name>A0A813B3R8_9DINO</name>
<dbReference type="Gene3D" id="3.40.366.10">
    <property type="entry name" value="Malonyl-Coenzyme A Acyl Carrier Protein, domain 2"/>
    <property type="match status" value="1"/>
</dbReference>
<sequence>MACDVRSVLLERLVVWCLDSATCWLGGTCKPVTWGWLSGAVVMPYEEDGESWDLNYSQHVDGMAENRPGHKKFDAYRLPKWVKHPLSHPFSGITIGPDAYAYACLNGTLDGLTNFLGWGPAHIACMYGNMEMLQACTEQELSAQTFNGETPAWYAVRYGTSWCLQWLVEHGADTTTPDLNGYTPQQLIHVNNRNDGQEMEWLEAAIKGELTEKKNQQAQEFKLKKWRFEGLDSYAEDWLDKNKAKQRKYKTGDFPDPYPLPTAEELWAKMDLPRSTIPRPPAKSKPPLPVAMLFPGQGSQYVGMLKSCLDIPAVEKMLEKAESILGWSVKKFCLEGPAEQIEQTKYCQPIMFVAGVAGIELMKQTKREMVDRVQAVAGLSLGEYTALCAAGVLEFEDGLQLVKLRAEAMQKATEMVPQAMCSVAGLDRNTVDRLCKEAKDLDTSSPTPVCQVANVLFPAGFTCGGTKPAIEKLCELAMKARALQARAVKTGGGFHTPLMQPAQEELSKAIDSMLPKMKPPRCAVYFNLTGKKMPPGTKPSEFVDYMKKQLTGEVLWEQTVKQMVFDGVKDFYEVGPLKQLKAMIKRIDQDAFKRTENIPV</sequence>
<dbReference type="Proteomes" id="UP000601435">
    <property type="component" value="Unassembled WGS sequence"/>
</dbReference>
<dbReference type="Pfam" id="PF00698">
    <property type="entry name" value="Acyl_transf_1"/>
    <property type="match status" value="1"/>
</dbReference>
<evidence type="ECO:0000256" key="1">
    <source>
        <dbReference type="PROSITE-ProRule" id="PRU00023"/>
    </source>
</evidence>
<dbReference type="Gene3D" id="1.25.40.20">
    <property type="entry name" value="Ankyrin repeat-containing domain"/>
    <property type="match status" value="1"/>
</dbReference>
<feature type="repeat" description="ANK" evidence="1">
    <location>
        <begin position="147"/>
        <end position="179"/>
    </location>
</feature>
<dbReference type="OrthoDB" id="541883at2759"/>
<dbReference type="PROSITE" id="PS50088">
    <property type="entry name" value="ANK_REPEAT"/>
    <property type="match status" value="1"/>
</dbReference>
<dbReference type="EMBL" id="CAJNJA010065474">
    <property type="protein sequence ID" value="CAE7885749.1"/>
    <property type="molecule type" value="Genomic_DNA"/>
</dbReference>
<keyword evidence="4" id="KW-1185">Reference proteome</keyword>
<dbReference type="AlphaFoldDB" id="A0A813B3R8"/>
<feature type="domain" description="Malonyl-CoA:ACP transacylase (MAT)" evidence="2">
    <location>
        <begin position="293"/>
        <end position="594"/>
    </location>
</feature>
<evidence type="ECO:0000259" key="2">
    <source>
        <dbReference type="SMART" id="SM00827"/>
    </source>
</evidence>
<dbReference type="InterPro" id="IPR036770">
    <property type="entry name" value="Ankyrin_rpt-contain_sf"/>
</dbReference>
<dbReference type="InterPro" id="IPR016036">
    <property type="entry name" value="Malonyl_transacylase_ACP-bd"/>
</dbReference>
<dbReference type="InterPro" id="IPR002110">
    <property type="entry name" value="Ankyrin_rpt"/>
</dbReference>
<dbReference type="PANTHER" id="PTHR47170:SF2">
    <property type="entry name" value="MALONYL-COA:ACP TRANSACYLASE (MAT) DOMAIN-CONTAINING PROTEIN"/>
    <property type="match status" value="1"/>
</dbReference>
<dbReference type="Pfam" id="PF12796">
    <property type="entry name" value="Ank_2"/>
    <property type="match status" value="1"/>
</dbReference>
<dbReference type="InterPro" id="IPR052760">
    <property type="entry name" value="Mitochondrial_malonyltrans"/>
</dbReference>
<protein>
    <submittedName>
        <fullName evidence="3">Mcat protein</fullName>
    </submittedName>
</protein>
<proteinExistence type="predicted"/>
<dbReference type="PANTHER" id="PTHR47170">
    <property type="entry name" value="MALONYL-COA ACP TRANSACYLASE, ACP-BINDING"/>
    <property type="match status" value="1"/>
</dbReference>
<evidence type="ECO:0000313" key="4">
    <source>
        <dbReference type="Proteomes" id="UP000601435"/>
    </source>
</evidence>
<accession>A0A813B3R8</accession>
<dbReference type="InterPro" id="IPR014043">
    <property type="entry name" value="Acyl_transferase_dom"/>
</dbReference>
<keyword evidence="1" id="KW-0040">ANK repeat</keyword>
<comment type="caution">
    <text evidence="3">The sequence shown here is derived from an EMBL/GenBank/DDBJ whole genome shotgun (WGS) entry which is preliminary data.</text>
</comment>
<evidence type="ECO:0000313" key="3">
    <source>
        <dbReference type="EMBL" id="CAE7885749.1"/>
    </source>
</evidence>
<gene>
    <name evidence="3" type="primary">Mcat</name>
    <name evidence="3" type="ORF">SNEC2469_LOCUS29274</name>
</gene>
<dbReference type="SUPFAM" id="SSF55048">
    <property type="entry name" value="Probable ACP-binding domain of malonyl-CoA ACP transacylase"/>
    <property type="match status" value="1"/>
</dbReference>
<dbReference type="InterPro" id="IPR016035">
    <property type="entry name" value="Acyl_Trfase/lysoPLipase"/>
</dbReference>
<dbReference type="SUPFAM" id="SSF48403">
    <property type="entry name" value="Ankyrin repeat"/>
    <property type="match status" value="1"/>
</dbReference>
<organism evidence="3 4">
    <name type="scientific">Symbiodinium necroappetens</name>
    <dbReference type="NCBI Taxonomy" id="1628268"/>
    <lineage>
        <taxon>Eukaryota</taxon>
        <taxon>Sar</taxon>
        <taxon>Alveolata</taxon>
        <taxon>Dinophyceae</taxon>
        <taxon>Suessiales</taxon>
        <taxon>Symbiodiniaceae</taxon>
        <taxon>Symbiodinium</taxon>
    </lineage>
</organism>
<dbReference type="InterPro" id="IPR001227">
    <property type="entry name" value="Ac_transferase_dom_sf"/>
</dbReference>
<dbReference type="SUPFAM" id="SSF52151">
    <property type="entry name" value="FabD/lysophospholipase-like"/>
    <property type="match status" value="1"/>
</dbReference>
<dbReference type="Gene3D" id="3.30.70.250">
    <property type="entry name" value="Malonyl-CoA ACP transacylase, ACP-binding"/>
    <property type="match status" value="1"/>
</dbReference>